<accession>A0A1M5S578</accession>
<dbReference type="RefSeq" id="WP_178346884.1">
    <property type="nucleotide sequence ID" value="NZ_FQXC01000002.1"/>
</dbReference>
<gene>
    <name evidence="1" type="ORF">SAMN05443551_2009</name>
</gene>
<keyword evidence="2" id="KW-1185">Reference proteome</keyword>
<dbReference type="Proteomes" id="UP000184221">
    <property type="component" value="Unassembled WGS sequence"/>
</dbReference>
<dbReference type="AlphaFoldDB" id="A0A1M5S578"/>
<sequence length="116" mass="12692">MSSFTATMNDLSTVNFDRVDVVTFKVFSDVTIEDDGGSGVDVVWGQMTRDDYTTLEPALYFPTFLGLGLINHNGVAYRLINSTTPDKAEDGDITLAATGEKIGEISFDSGTFFFLR</sequence>
<organism evidence="1 2">
    <name type="scientific">Marivita hallyeonensis</name>
    <dbReference type="NCBI Taxonomy" id="996342"/>
    <lineage>
        <taxon>Bacteria</taxon>
        <taxon>Pseudomonadati</taxon>
        <taxon>Pseudomonadota</taxon>
        <taxon>Alphaproteobacteria</taxon>
        <taxon>Rhodobacterales</taxon>
        <taxon>Roseobacteraceae</taxon>
        <taxon>Marivita</taxon>
    </lineage>
</organism>
<protein>
    <submittedName>
        <fullName evidence="1">Uncharacterized protein</fullName>
    </submittedName>
</protein>
<name>A0A1M5S578_9RHOB</name>
<evidence type="ECO:0000313" key="1">
    <source>
        <dbReference type="EMBL" id="SHH33629.1"/>
    </source>
</evidence>
<evidence type="ECO:0000313" key="2">
    <source>
        <dbReference type="Proteomes" id="UP000184221"/>
    </source>
</evidence>
<proteinExistence type="predicted"/>
<dbReference type="EMBL" id="FQXC01000002">
    <property type="protein sequence ID" value="SHH33629.1"/>
    <property type="molecule type" value="Genomic_DNA"/>
</dbReference>
<dbReference type="STRING" id="996342.SAMN05443551_2009"/>
<reference evidence="1 2" key="1">
    <citation type="submission" date="2016-11" db="EMBL/GenBank/DDBJ databases">
        <authorList>
            <person name="Jaros S."/>
            <person name="Januszkiewicz K."/>
            <person name="Wedrychowicz H."/>
        </authorList>
    </citation>
    <scope>NUCLEOTIDE SEQUENCE [LARGE SCALE GENOMIC DNA]</scope>
    <source>
        <strain evidence="1 2">DSM 29431</strain>
    </source>
</reference>